<accession>A0ABU0VHW8</accession>
<proteinExistence type="predicted"/>
<keyword evidence="2" id="KW-1185">Reference proteome</keyword>
<comment type="caution">
    <text evidence="1">The sequence shown here is derived from an EMBL/GenBank/DDBJ whole genome shotgun (WGS) entry which is preliminary data.</text>
</comment>
<evidence type="ECO:0000313" key="2">
    <source>
        <dbReference type="Proteomes" id="UP001177872"/>
    </source>
</evidence>
<dbReference type="Proteomes" id="UP001177872">
    <property type="component" value="Unassembled WGS sequence"/>
</dbReference>
<gene>
    <name evidence="1" type="ORF">Q6237_07950</name>
</gene>
<name>A0ABU0VHW8_9GAMM</name>
<protein>
    <submittedName>
        <fullName evidence="1">Uncharacterized protein</fullName>
    </submittedName>
</protein>
<dbReference type="EMBL" id="JAVCZN010000002">
    <property type="protein sequence ID" value="MDQ1860913.1"/>
    <property type="molecule type" value="Genomic_DNA"/>
</dbReference>
<dbReference type="RefSeq" id="WP_197770662.1">
    <property type="nucleotide sequence ID" value="NZ_JAIQCT010000005.1"/>
</dbReference>
<reference evidence="1" key="1">
    <citation type="submission" date="2023-07" db="EMBL/GenBank/DDBJ databases">
        <title>In vitro acaricidal activity of Serratia ureilytica strains isolated from Mimosa pudica nodules againts the dust mite Tyrophagus putrescentiae.</title>
        <authorList>
            <person name="Wong-Villareal A."/>
            <person name="Cerqueda-Garcia D."/>
        </authorList>
    </citation>
    <scope>NUCLEOTIDE SEQUENCE</scope>
    <source>
        <strain evidence="1">UTS2</strain>
    </source>
</reference>
<organism evidence="1 2">
    <name type="scientific">Serratia ureilytica</name>
    <dbReference type="NCBI Taxonomy" id="300181"/>
    <lineage>
        <taxon>Bacteria</taxon>
        <taxon>Pseudomonadati</taxon>
        <taxon>Pseudomonadota</taxon>
        <taxon>Gammaproteobacteria</taxon>
        <taxon>Enterobacterales</taxon>
        <taxon>Yersiniaceae</taxon>
        <taxon>Serratia</taxon>
    </lineage>
</organism>
<sequence length="162" mass="19150">MAKRKLVTAGKYTPARLTDNEEFALLELEEKLKERKARKTQLSMYLPSVLDQVKAALIISMPMEEIKKKYGVPTRVIMTLQKKYNPKLRKTRHLKKYDKLYYADQMIKEGYTEEKIAKFLDLTIKGFRYLWNERAIDIPLAPRKGMPKHWKDFPHSPYTGIN</sequence>
<evidence type="ECO:0000313" key="1">
    <source>
        <dbReference type="EMBL" id="MDQ1860913.1"/>
    </source>
</evidence>